<dbReference type="SUPFAM" id="SSF55073">
    <property type="entry name" value="Nucleotide cyclase"/>
    <property type="match status" value="1"/>
</dbReference>
<evidence type="ECO:0000259" key="2">
    <source>
        <dbReference type="PROSITE" id="PS50883"/>
    </source>
</evidence>
<dbReference type="PROSITE" id="PS50887">
    <property type="entry name" value="GGDEF"/>
    <property type="match status" value="1"/>
</dbReference>
<keyword evidence="1" id="KW-0812">Transmembrane</keyword>
<comment type="caution">
    <text evidence="4">The sequence shown here is derived from an EMBL/GenBank/DDBJ whole genome shotgun (WGS) entry which is preliminary data.</text>
</comment>
<dbReference type="PANTHER" id="PTHR44757">
    <property type="entry name" value="DIGUANYLATE CYCLASE DGCP"/>
    <property type="match status" value="1"/>
</dbReference>
<name>A0A2P8HXD8_9BACI</name>
<dbReference type="EMBL" id="PYAV01000002">
    <property type="protein sequence ID" value="PSL50868.1"/>
    <property type="molecule type" value="Genomic_DNA"/>
</dbReference>
<dbReference type="OrthoDB" id="9759607at2"/>
<dbReference type="RefSeq" id="WP_106587589.1">
    <property type="nucleotide sequence ID" value="NZ_PYAV01000002.1"/>
</dbReference>
<evidence type="ECO:0000256" key="1">
    <source>
        <dbReference type="SAM" id="Phobius"/>
    </source>
</evidence>
<dbReference type="InterPro" id="IPR000160">
    <property type="entry name" value="GGDEF_dom"/>
</dbReference>
<feature type="transmembrane region" description="Helical" evidence="1">
    <location>
        <begin position="39"/>
        <end position="57"/>
    </location>
</feature>
<dbReference type="Proteomes" id="UP000242310">
    <property type="component" value="Unassembled WGS sequence"/>
</dbReference>
<dbReference type="SMART" id="SM00052">
    <property type="entry name" value="EAL"/>
    <property type="match status" value="1"/>
</dbReference>
<sequence length="564" mass="63351">MNSRKAAMRLYYQITAVCWGTAVMTAIAAVVFLPADIPYVFVVTTLGFVSIVMQFLIKKVLFTYFRPLFEVEQFLRKVSLGDEYGRLLLKTRQFHWLGQHINRLLDRLETHIQRYTKETDEVMAQLAYKDELTGLANRRKFRDLVDEAINASVTGLERNFAVVYLDLDGFKSVNDTLGHQAGDDLLVAVTERLQASLSKGAMLARGEGDVFTLLLTEAYSAEKTKQNVEQLLSVFSKPFQIGDDAILLAGTAGIAFYPKDGTTYESLIRNADAAMYAGRKSEIQASLYEPEMNERYLAQAEIDKELRLALDRDEFSIHFQPQVDYSTSEVVGVEALLRWDSYKLGRISPAQFIPVLERSPLMNKVGAWVLEEACRTNRQWQDEGHPAISMSVNMSARQFQQADLIENVKGALERTGLDASCLTVEVTESVAMENIEKTEEKMKALKALGVNIAIDDFGTGYSSLKYLKVFPIDILKIDREFIKDVAASSNDGEIVTAIIALARSLKIRVVAEGVEDIEQLYFLNQQQCAVVQGYLYAKPMLSSELKQWLGRRKDVIQAVASRGA</sequence>
<keyword evidence="5" id="KW-1185">Reference proteome</keyword>
<evidence type="ECO:0000313" key="4">
    <source>
        <dbReference type="EMBL" id="PSL50868.1"/>
    </source>
</evidence>
<dbReference type="InterPro" id="IPR001633">
    <property type="entry name" value="EAL_dom"/>
</dbReference>
<keyword evidence="1" id="KW-1133">Transmembrane helix</keyword>
<reference evidence="4 5" key="1">
    <citation type="submission" date="2018-03" db="EMBL/GenBank/DDBJ databases">
        <title>Genomic Encyclopedia of Type Strains, Phase III (KMG-III): the genomes of soil and plant-associated and newly described type strains.</title>
        <authorList>
            <person name="Whitman W."/>
        </authorList>
    </citation>
    <scope>NUCLEOTIDE SEQUENCE [LARGE SCALE GENOMIC DNA]</scope>
    <source>
        <strain evidence="4 5">CGMCC 1.07653</strain>
    </source>
</reference>
<dbReference type="Pfam" id="PF00563">
    <property type="entry name" value="EAL"/>
    <property type="match status" value="1"/>
</dbReference>
<protein>
    <submittedName>
        <fullName evidence="4">Diguanylate cyclase (GGDEF)-like protein</fullName>
    </submittedName>
</protein>
<evidence type="ECO:0000259" key="3">
    <source>
        <dbReference type="PROSITE" id="PS50887"/>
    </source>
</evidence>
<organism evidence="4 5">
    <name type="scientific">Salsuginibacillus halophilus</name>
    <dbReference type="NCBI Taxonomy" id="517424"/>
    <lineage>
        <taxon>Bacteria</taxon>
        <taxon>Bacillati</taxon>
        <taxon>Bacillota</taxon>
        <taxon>Bacilli</taxon>
        <taxon>Bacillales</taxon>
        <taxon>Bacillaceae</taxon>
        <taxon>Salsuginibacillus</taxon>
    </lineage>
</organism>
<dbReference type="PROSITE" id="PS50883">
    <property type="entry name" value="EAL"/>
    <property type="match status" value="1"/>
</dbReference>
<dbReference type="PANTHER" id="PTHR44757:SF2">
    <property type="entry name" value="BIOFILM ARCHITECTURE MAINTENANCE PROTEIN MBAA"/>
    <property type="match status" value="1"/>
</dbReference>
<accession>A0A2P8HXD8</accession>
<dbReference type="Gene3D" id="3.20.20.450">
    <property type="entry name" value="EAL domain"/>
    <property type="match status" value="1"/>
</dbReference>
<dbReference type="SUPFAM" id="SSF141868">
    <property type="entry name" value="EAL domain-like"/>
    <property type="match status" value="1"/>
</dbReference>
<dbReference type="InterPro" id="IPR029787">
    <property type="entry name" value="Nucleotide_cyclase"/>
</dbReference>
<feature type="domain" description="EAL" evidence="2">
    <location>
        <begin position="299"/>
        <end position="553"/>
    </location>
</feature>
<evidence type="ECO:0000313" key="5">
    <source>
        <dbReference type="Proteomes" id="UP000242310"/>
    </source>
</evidence>
<gene>
    <name evidence="4" type="ORF">B0H94_102144</name>
</gene>
<dbReference type="NCBIfam" id="TIGR00254">
    <property type="entry name" value="GGDEF"/>
    <property type="match status" value="1"/>
</dbReference>
<dbReference type="FunFam" id="3.20.20.450:FF:000001">
    <property type="entry name" value="Cyclic di-GMP phosphodiesterase yahA"/>
    <property type="match status" value="1"/>
</dbReference>
<keyword evidence="1" id="KW-0472">Membrane</keyword>
<dbReference type="Gene3D" id="3.30.70.270">
    <property type="match status" value="1"/>
</dbReference>
<dbReference type="CDD" id="cd01949">
    <property type="entry name" value="GGDEF"/>
    <property type="match status" value="1"/>
</dbReference>
<dbReference type="InterPro" id="IPR052155">
    <property type="entry name" value="Biofilm_reg_signaling"/>
</dbReference>
<dbReference type="AlphaFoldDB" id="A0A2P8HXD8"/>
<feature type="transmembrane region" description="Helical" evidence="1">
    <location>
        <begin position="12"/>
        <end position="33"/>
    </location>
</feature>
<dbReference type="SMART" id="SM00267">
    <property type="entry name" value="GGDEF"/>
    <property type="match status" value="1"/>
</dbReference>
<proteinExistence type="predicted"/>
<dbReference type="InterPro" id="IPR043128">
    <property type="entry name" value="Rev_trsase/Diguanyl_cyclase"/>
</dbReference>
<dbReference type="InterPro" id="IPR035919">
    <property type="entry name" value="EAL_sf"/>
</dbReference>
<feature type="domain" description="GGDEF" evidence="3">
    <location>
        <begin position="158"/>
        <end position="290"/>
    </location>
</feature>
<dbReference type="Pfam" id="PF00990">
    <property type="entry name" value="GGDEF"/>
    <property type="match status" value="1"/>
</dbReference>
<dbReference type="CDD" id="cd01948">
    <property type="entry name" value="EAL"/>
    <property type="match status" value="1"/>
</dbReference>